<evidence type="ECO:0000259" key="4">
    <source>
        <dbReference type="Pfam" id="PF16844"/>
    </source>
</evidence>
<evidence type="ECO:0008006" key="7">
    <source>
        <dbReference type="Google" id="ProtNLM"/>
    </source>
</evidence>
<evidence type="ECO:0000256" key="2">
    <source>
        <dbReference type="ARBA" id="ARBA00023231"/>
    </source>
</evidence>
<dbReference type="InterPro" id="IPR038127">
    <property type="entry name" value="NafY_N_sf"/>
</dbReference>
<evidence type="ECO:0000313" key="6">
    <source>
        <dbReference type="Proteomes" id="UP000738126"/>
    </source>
</evidence>
<reference evidence="5 6" key="1">
    <citation type="journal article" date="2020" name="Microorganisms">
        <title>Osmotic Adaptation and Compatible Solute Biosynthesis of Phototrophic Bacteria as Revealed from Genome Analyses.</title>
        <authorList>
            <person name="Imhoff J.F."/>
            <person name="Rahn T."/>
            <person name="Kunzel S."/>
            <person name="Keller A."/>
            <person name="Neulinger S.C."/>
        </authorList>
    </citation>
    <scope>NUCLEOTIDE SEQUENCE [LARGE SCALE GENOMIC DNA]</scope>
    <source>
        <strain evidence="5 6">DSM 15116</strain>
    </source>
</reference>
<dbReference type="CDD" id="cd00853">
    <property type="entry name" value="NifX"/>
    <property type="match status" value="1"/>
</dbReference>
<dbReference type="InterPro" id="IPR003731">
    <property type="entry name" value="Di-Nase_FeMo-co_biosynth"/>
</dbReference>
<protein>
    <recommendedName>
        <fullName evidence="7">Dinitrogenase iron-molybdenum cofactor biosynthesis protein</fullName>
    </recommendedName>
</protein>
<dbReference type="Gene3D" id="1.10.150.590">
    <property type="entry name" value="Dinitrogenase iron-molybdenum cofactor, N-terminal"/>
    <property type="match status" value="1"/>
</dbReference>
<sequence>MSDEQPISRALALRIGLAARAVPELEPRQLVGALLRLLGPSLTEEGVAGVTADDLRRAGEALQLDGLAGAPEAVREQVCRRLLALALQAASAVPEPSGTAPLPGAIRVACTSNAGTALDGHFGSCARFLVYEVNRAEARLAAVRSALEAGRGQGSGIGEKSAARAALIADCHLLYTRSIGGPAAAKVVRRGIHPVKLPDGGDADGLMAELAEVLADRPPPWLAKVMGAALPVDFSASAP</sequence>
<evidence type="ECO:0000259" key="3">
    <source>
        <dbReference type="Pfam" id="PF02579"/>
    </source>
</evidence>
<dbReference type="InterPro" id="IPR031763">
    <property type="entry name" value="NafY_N"/>
</dbReference>
<gene>
    <name evidence="5" type="ORF">CKO13_05540</name>
</gene>
<keyword evidence="6" id="KW-1185">Reference proteome</keyword>
<dbReference type="InterPro" id="IPR034169">
    <property type="entry name" value="NifX-like"/>
</dbReference>
<comment type="similarity">
    <text evidence="1">Belongs to the NifX/NifY family.</text>
</comment>
<dbReference type="RefSeq" id="WP_200257696.1">
    <property type="nucleotide sequence ID" value="NZ_NRSH01000046.1"/>
</dbReference>
<proteinExistence type="inferred from homology"/>
<evidence type="ECO:0000313" key="5">
    <source>
        <dbReference type="EMBL" id="MBK1726491.1"/>
    </source>
</evidence>
<dbReference type="PANTHER" id="PTHR33937:SF1">
    <property type="entry name" value="IRON-MOLIBDENUM COFACTOR PROCESSING PROTEIN"/>
    <property type="match status" value="1"/>
</dbReference>
<comment type="caution">
    <text evidence="5">The sequence shown here is derived from an EMBL/GenBank/DDBJ whole genome shotgun (WGS) entry which is preliminary data.</text>
</comment>
<dbReference type="Pfam" id="PF16844">
    <property type="entry name" value="DIMCO_N"/>
    <property type="match status" value="1"/>
</dbReference>
<dbReference type="Pfam" id="PF02579">
    <property type="entry name" value="Nitro_FeMo-Co"/>
    <property type="match status" value="1"/>
</dbReference>
<feature type="domain" description="Dinitrogenase iron-molybdenum cofactor N-terminal" evidence="4">
    <location>
        <begin position="7"/>
        <end position="66"/>
    </location>
</feature>
<dbReference type="Proteomes" id="UP000738126">
    <property type="component" value="Unassembled WGS sequence"/>
</dbReference>
<organism evidence="5 6">
    <name type="scientific">Halorhodospira neutriphila</name>
    <dbReference type="NCBI Taxonomy" id="168379"/>
    <lineage>
        <taxon>Bacteria</taxon>
        <taxon>Pseudomonadati</taxon>
        <taxon>Pseudomonadota</taxon>
        <taxon>Gammaproteobacteria</taxon>
        <taxon>Chromatiales</taxon>
        <taxon>Ectothiorhodospiraceae</taxon>
        <taxon>Halorhodospira</taxon>
    </lineage>
</organism>
<dbReference type="Gene3D" id="3.30.420.130">
    <property type="entry name" value="Dinitrogenase iron-molybdenum cofactor biosynthesis domain"/>
    <property type="match status" value="1"/>
</dbReference>
<dbReference type="InterPro" id="IPR051840">
    <property type="entry name" value="NifX/NifY_domain"/>
</dbReference>
<dbReference type="InterPro" id="IPR036105">
    <property type="entry name" value="DiNase_FeMo-co_biosyn_sf"/>
</dbReference>
<dbReference type="PANTHER" id="PTHR33937">
    <property type="entry name" value="IRON-MOLYBDENUM PROTEIN-RELATED-RELATED"/>
    <property type="match status" value="1"/>
</dbReference>
<evidence type="ECO:0000256" key="1">
    <source>
        <dbReference type="ARBA" id="ARBA00010285"/>
    </source>
</evidence>
<accession>A0ABS1E7T5</accession>
<dbReference type="EMBL" id="NRSH01000046">
    <property type="protein sequence ID" value="MBK1726491.1"/>
    <property type="molecule type" value="Genomic_DNA"/>
</dbReference>
<name>A0ABS1E7T5_9GAMM</name>
<keyword evidence="2" id="KW-0535">Nitrogen fixation</keyword>
<feature type="domain" description="Dinitrogenase iron-molybdenum cofactor biosynthesis" evidence="3">
    <location>
        <begin position="116"/>
        <end position="210"/>
    </location>
</feature>
<dbReference type="SUPFAM" id="SSF53146">
    <property type="entry name" value="Nitrogenase accessory factor-like"/>
    <property type="match status" value="1"/>
</dbReference>